<evidence type="ECO:0000256" key="2">
    <source>
        <dbReference type="SAM" id="SignalP"/>
    </source>
</evidence>
<dbReference type="SUPFAM" id="SSF52833">
    <property type="entry name" value="Thioredoxin-like"/>
    <property type="match status" value="2"/>
</dbReference>
<dbReference type="GO" id="GO:0015035">
    <property type="term" value="F:protein-disulfide reductase activity"/>
    <property type="evidence" value="ECO:0007669"/>
    <property type="project" value="TreeGrafter"/>
</dbReference>
<dbReference type="InterPro" id="IPR013766">
    <property type="entry name" value="Thioredoxin_domain"/>
</dbReference>
<dbReference type="CDD" id="cd02947">
    <property type="entry name" value="TRX_family"/>
    <property type="match status" value="2"/>
</dbReference>
<dbReference type="KEGG" id="buy:D8S85_01045"/>
<protein>
    <submittedName>
        <fullName evidence="4">Thioredoxin</fullName>
    </submittedName>
</protein>
<feature type="domain" description="Thioredoxin" evidence="3">
    <location>
        <begin position="344"/>
        <end position="478"/>
    </location>
</feature>
<dbReference type="RefSeq" id="WP_106624414.1">
    <property type="nucleotide sequence ID" value="NZ_CP032819.1"/>
</dbReference>
<dbReference type="EMBL" id="CP032819">
    <property type="protein sequence ID" value="AZS28273.1"/>
    <property type="molecule type" value="Genomic_DNA"/>
</dbReference>
<evidence type="ECO:0000259" key="3">
    <source>
        <dbReference type="PROSITE" id="PS51352"/>
    </source>
</evidence>
<dbReference type="PANTHER" id="PTHR32234">
    <property type="entry name" value="THIOL:DISULFIDE INTERCHANGE PROTEIN DSBD"/>
    <property type="match status" value="1"/>
</dbReference>
<reference evidence="4 5" key="1">
    <citation type="submission" date="2018-10" db="EMBL/GenBank/DDBJ databases">
        <title>Butyricimonas faecalis sp. nov., isolated from human faeces and emended description of the genus Butyricimonas.</title>
        <authorList>
            <person name="Le Roy T."/>
            <person name="Van der Smissen P."/>
            <person name="Paquot A."/>
            <person name="Delzenne N."/>
            <person name="Muccioli G."/>
            <person name="Collet J.-F."/>
            <person name="Cani P.D."/>
        </authorList>
    </citation>
    <scope>NUCLEOTIDE SEQUENCE [LARGE SCALE GENOMIC DNA]</scope>
    <source>
        <strain evidence="4 5">H184</strain>
    </source>
</reference>
<dbReference type="GO" id="GO:0045454">
    <property type="term" value="P:cell redox homeostasis"/>
    <property type="evidence" value="ECO:0007669"/>
    <property type="project" value="TreeGrafter"/>
</dbReference>
<dbReference type="Gene3D" id="3.40.30.10">
    <property type="entry name" value="Glutaredoxin"/>
    <property type="match status" value="2"/>
</dbReference>
<proteinExistence type="predicted"/>
<dbReference type="PROSITE" id="PS00194">
    <property type="entry name" value="THIOREDOXIN_1"/>
    <property type="match status" value="2"/>
</dbReference>
<dbReference type="PANTHER" id="PTHR32234:SF0">
    <property type="entry name" value="THIOL:DISULFIDE INTERCHANGE PROTEIN DSBD"/>
    <property type="match status" value="1"/>
</dbReference>
<keyword evidence="2" id="KW-0732">Signal</keyword>
<dbReference type="PROSITE" id="PS51352">
    <property type="entry name" value="THIOREDOXIN_2"/>
    <property type="match status" value="2"/>
</dbReference>
<feature type="signal peptide" evidence="2">
    <location>
        <begin position="1"/>
        <end position="19"/>
    </location>
</feature>
<dbReference type="Pfam" id="PF13899">
    <property type="entry name" value="Thioredoxin_7"/>
    <property type="match status" value="1"/>
</dbReference>
<evidence type="ECO:0000313" key="4">
    <source>
        <dbReference type="EMBL" id="AZS28273.1"/>
    </source>
</evidence>
<sequence>MKKSIICIVCVILCMNVFAQTGVYFENLSFEKALAKAKAEKKWVFIDCYTSWCGPCKTMLNNVFPVKEVGDILNTRCVNIKFDMEVGEGKILAEKYGVKSFPTFLIFNPDGSLQYRALGGAQVEDFLVKIQRWLDPKSSLTNLEKRYAAGKLKPSQQIAYLLALKDNFKKEEIEKLYAEWAGKWKEKDKLSRNYWYLQSDVKYSDEEFQFLIRHVDTYVKLIGEKRVYHFLFYKFLAVTSQMVGRYVEKNPEVRKKYRSELFELKKDVESLPGLADSLRLHRDICLALGGLDENMGEVLQFLRENEFGDDMHSTYFRSMGVRMVLNNGTEKEKEQLLSLKDRIGGKGEFDPASNLLDELEKEFAQVRFRDMPFEQALQQAKAENKLIFVDCYTTWCGPCKFMAANVLTEKSVGDILNPVCLCVKYDMDKKELKTALAKYGVRAFPTFLIIRPDGSLQHKIVGSSETEDFIVKLKQGLSEKTCLSYLQNQYNAGKCNKEQMLDYWLAVGDSFDKNLAKKVGLELYNMLTDEERVQAQYWPLLSSKDQCEYHDFILKHIDVLKRNVGNEVEKFMLKEYTSMMQHFFYSYKCGQLKDEKQARNMLKKVRQEVITCNFTKPNNLLLQMDWAEKMLDKKVVDIEKYLKNVTTVEENDLSFLSALYSVMSKYGSKAALERLQDFKAKKDKAVEDYTRKYFSF</sequence>
<evidence type="ECO:0000313" key="5">
    <source>
        <dbReference type="Proteomes" id="UP000270673"/>
    </source>
</evidence>
<evidence type="ECO:0000256" key="1">
    <source>
        <dbReference type="ARBA" id="ARBA00023284"/>
    </source>
</evidence>
<organism evidence="4 5">
    <name type="scientific">Butyricimonas faecalis</name>
    <dbReference type="NCBI Taxonomy" id="2093856"/>
    <lineage>
        <taxon>Bacteria</taxon>
        <taxon>Pseudomonadati</taxon>
        <taxon>Bacteroidota</taxon>
        <taxon>Bacteroidia</taxon>
        <taxon>Bacteroidales</taxon>
        <taxon>Odoribacteraceae</taxon>
        <taxon>Butyricimonas</taxon>
    </lineage>
</organism>
<feature type="domain" description="Thioredoxin" evidence="3">
    <location>
        <begin position="19"/>
        <end position="139"/>
    </location>
</feature>
<dbReference type="AlphaFoldDB" id="A0A3Q9INC2"/>
<keyword evidence="1" id="KW-0676">Redox-active center</keyword>
<accession>A0A3Q9INC2</accession>
<feature type="chain" id="PRO_5018773063" evidence="2">
    <location>
        <begin position="20"/>
        <end position="696"/>
    </location>
</feature>
<dbReference type="Proteomes" id="UP000270673">
    <property type="component" value="Chromosome"/>
</dbReference>
<dbReference type="Pfam" id="PF00085">
    <property type="entry name" value="Thioredoxin"/>
    <property type="match status" value="1"/>
</dbReference>
<keyword evidence="5" id="KW-1185">Reference proteome</keyword>
<dbReference type="InterPro" id="IPR036249">
    <property type="entry name" value="Thioredoxin-like_sf"/>
</dbReference>
<dbReference type="InterPro" id="IPR017937">
    <property type="entry name" value="Thioredoxin_CS"/>
</dbReference>
<dbReference type="OrthoDB" id="1099736at2"/>
<name>A0A3Q9INC2_9BACT</name>
<gene>
    <name evidence="4" type="ORF">D8S85_01045</name>
</gene>